<protein>
    <submittedName>
        <fullName evidence="8">Unannotated protein</fullName>
    </submittedName>
</protein>
<dbReference type="GO" id="GO:0005886">
    <property type="term" value="C:plasma membrane"/>
    <property type="evidence" value="ECO:0007669"/>
    <property type="project" value="UniProtKB-SubCell"/>
</dbReference>
<evidence type="ECO:0000256" key="3">
    <source>
        <dbReference type="ARBA" id="ARBA00022692"/>
    </source>
</evidence>
<dbReference type="InterPro" id="IPR018076">
    <property type="entry name" value="T2SS_GspF_dom"/>
</dbReference>
<name>A0A6J6I3D9_9ZZZZ</name>
<proteinExistence type="predicted"/>
<feature type="transmembrane region" description="Helical" evidence="6">
    <location>
        <begin position="21"/>
        <end position="40"/>
    </location>
</feature>
<keyword evidence="2" id="KW-1003">Cell membrane</keyword>
<feature type="transmembrane region" description="Helical" evidence="6">
    <location>
        <begin position="46"/>
        <end position="65"/>
    </location>
</feature>
<dbReference type="Pfam" id="PF00482">
    <property type="entry name" value="T2SSF"/>
    <property type="match status" value="1"/>
</dbReference>
<dbReference type="PANTHER" id="PTHR35007">
    <property type="entry name" value="INTEGRAL MEMBRANE PROTEIN-RELATED"/>
    <property type="match status" value="1"/>
</dbReference>
<evidence type="ECO:0000259" key="7">
    <source>
        <dbReference type="Pfam" id="PF00482"/>
    </source>
</evidence>
<feature type="domain" description="Type II secretion system protein GspF" evidence="7">
    <location>
        <begin position="82"/>
        <end position="205"/>
    </location>
</feature>
<organism evidence="8">
    <name type="scientific">freshwater metagenome</name>
    <dbReference type="NCBI Taxonomy" id="449393"/>
    <lineage>
        <taxon>unclassified sequences</taxon>
        <taxon>metagenomes</taxon>
        <taxon>ecological metagenomes</taxon>
    </lineage>
</organism>
<reference evidence="8" key="1">
    <citation type="submission" date="2020-05" db="EMBL/GenBank/DDBJ databases">
        <authorList>
            <person name="Chiriac C."/>
            <person name="Salcher M."/>
            <person name="Ghai R."/>
            <person name="Kavagutti S V."/>
        </authorList>
    </citation>
    <scope>NUCLEOTIDE SEQUENCE</scope>
</reference>
<dbReference type="Gene3D" id="1.20.81.30">
    <property type="entry name" value="Type II secretion system (T2SS), domain F"/>
    <property type="match status" value="1"/>
</dbReference>
<sequence>MTWFSSLIEAAGLSRFGSLEVLSVAGLLAFSSGLLVASVFKVAALGVFISLGVLAFCLEGLTILAKNRQRNLEQLWPEVIDALQSAIVAGLSLAEALDDLALAGPMRLRPYFLRLNSRVDEGMTFSNAIDLFKAELGSPSADLLGEILRLVQASGSQSLSRTLKNQSKYLRQELALSGQIESKQGWVTGTAKIAVLAPWVVVAMLSTRPENAQTYNSPAGLSILLVGFLLCLVAYRLVHVLGGLPAQPRVFK</sequence>
<evidence type="ECO:0000256" key="6">
    <source>
        <dbReference type="SAM" id="Phobius"/>
    </source>
</evidence>
<accession>A0A6J6I3D9</accession>
<keyword evidence="5 6" id="KW-0472">Membrane</keyword>
<dbReference type="AlphaFoldDB" id="A0A6J6I3D9"/>
<evidence type="ECO:0000313" key="8">
    <source>
        <dbReference type="EMBL" id="CAB4618305.1"/>
    </source>
</evidence>
<keyword evidence="4 6" id="KW-1133">Transmembrane helix</keyword>
<evidence type="ECO:0000256" key="5">
    <source>
        <dbReference type="ARBA" id="ARBA00023136"/>
    </source>
</evidence>
<dbReference type="InterPro" id="IPR042094">
    <property type="entry name" value="T2SS_GspF_sf"/>
</dbReference>
<gene>
    <name evidence="8" type="ORF">UFOPK1909_00359</name>
</gene>
<evidence type="ECO:0000256" key="2">
    <source>
        <dbReference type="ARBA" id="ARBA00022475"/>
    </source>
</evidence>
<evidence type="ECO:0000256" key="1">
    <source>
        <dbReference type="ARBA" id="ARBA00004651"/>
    </source>
</evidence>
<feature type="transmembrane region" description="Helical" evidence="6">
    <location>
        <begin position="219"/>
        <end position="238"/>
    </location>
</feature>
<keyword evidence="3 6" id="KW-0812">Transmembrane</keyword>
<dbReference type="EMBL" id="CAEZVD010000019">
    <property type="protein sequence ID" value="CAB4618305.1"/>
    <property type="molecule type" value="Genomic_DNA"/>
</dbReference>
<dbReference type="PANTHER" id="PTHR35007:SF3">
    <property type="entry name" value="POSSIBLE CONSERVED ALANINE RICH MEMBRANE PROTEIN"/>
    <property type="match status" value="1"/>
</dbReference>
<comment type="subcellular location">
    <subcellularLocation>
        <location evidence="1">Cell membrane</location>
        <topology evidence="1">Multi-pass membrane protein</topology>
    </subcellularLocation>
</comment>
<evidence type="ECO:0000256" key="4">
    <source>
        <dbReference type="ARBA" id="ARBA00022989"/>
    </source>
</evidence>
<feature type="transmembrane region" description="Helical" evidence="6">
    <location>
        <begin position="186"/>
        <end position="207"/>
    </location>
</feature>